<dbReference type="OrthoDB" id="1719627at2759"/>
<proteinExistence type="predicted"/>
<dbReference type="InterPro" id="IPR001611">
    <property type="entry name" value="Leu-rich_rpt"/>
</dbReference>
<gene>
    <name evidence="1" type="ORF">IFM89_007281</name>
</gene>
<dbReference type="InterPro" id="IPR032675">
    <property type="entry name" value="LRR_dom_sf"/>
</dbReference>
<dbReference type="SUPFAM" id="SSF52058">
    <property type="entry name" value="L domain-like"/>
    <property type="match status" value="1"/>
</dbReference>
<organism evidence="1 2">
    <name type="scientific">Coptis chinensis</name>
    <dbReference type="NCBI Taxonomy" id="261450"/>
    <lineage>
        <taxon>Eukaryota</taxon>
        <taxon>Viridiplantae</taxon>
        <taxon>Streptophyta</taxon>
        <taxon>Embryophyta</taxon>
        <taxon>Tracheophyta</taxon>
        <taxon>Spermatophyta</taxon>
        <taxon>Magnoliopsida</taxon>
        <taxon>Ranunculales</taxon>
        <taxon>Ranunculaceae</taxon>
        <taxon>Coptidoideae</taxon>
        <taxon>Coptis</taxon>
    </lineage>
</organism>
<comment type="caution">
    <text evidence="1">The sequence shown here is derived from an EMBL/GenBank/DDBJ whole genome shotgun (WGS) entry which is preliminary data.</text>
</comment>
<sequence>MSIKASFSNVVNALRIGMMCTMDITAHGVVFLVITTSSLVVSPNQSNLNLGGEISPSIGDLRNLHSIDLKGNHLTGQIPDEIGNCGDLRNL</sequence>
<reference evidence="1 2" key="1">
    <citation type="submission" date="2020-10" db="EMBL/GenBank/DDBJ databases">
        <title>The Coptis chinensis genome and diversification of protoberbering-type alkaloids.</title>
        <authorList>
            <person name="Wang B."/>
            <person name="Shu S."/>
            <person name="Song C."/>
            <person name="Liu Y."/>
        </authorList>
    </citation>
    <scope>NUCLEOTIDE SEQUENCE [LARGE SCALE GENOMIC DNA]</scope>
    <source>
        <strain evidence="1">HL-2020</strain>
        <tissue evidence="1">Leaf</tissue>
    </source>
</reference>
<keyword evidence="2" id="KW-1185">Reference proteome</keyword>
<accession>A0A835IMZ6</accession>
<evidence type="ECO:0000313" key="2">
    <source>
        <dbReference type="Proteomes" id="UP000631114"/>
    </source>
</evidence>
<dbReference type="EMBL" id="JADFTS010000002">
    <property type="protein sequence ID" value="KAF9619533.1"/>
    <property type="molecule type" value="Genomic_DNA"/>
</dbReference>
<dbReference type="Proteomes" id="UP000631114">
    <property type="component" value="Unassembled WGS sequence"/>
</dbReference>
<name>A0A835IMZ6_9MAGN</name>
<dbReference type="Pfam" id="PF00560">
    <property type="entry name" value="LRR_1"/>
    <property type="match status" value="1"/>
</dbReference>
<protein>
    <submittedName>
        <fullName evidence="1">Uncharacterized protein</fullName>
    </submittedName>
</protein>
<dbReference type="Gene3D" id="3.80.10.10">
    <property type="entry name" value="Ribonuclease Inhibitor"/>
    <property type="match status" value="1"/>
</dbReference>
<evidence type="ECO:0000313" key="1">
    <source>
        <dbReference type="EMBL" id="KAF9619533.1"/>
    </source>
</evidence>
<dbReference type="AlphaFoldDB" id="A0A835IMZ6"/>